<evidence type="ECO:0000313" key="3">
    <source>
        <dbReference type="EMBL" id="WPJ97873.1"/>
    </source>
</evidence>
<dbReference type="Pfam" id="PF13173">
    <property type="entry name" value="AAA_14"/>
    <property type="match status" value="1"/>
</dbReference>
<dbReference type="InterPro" id="IPR027417">
    <property type="entry name" value="P-loop_NTPase"/>
</dbReference>
<dbReference type="Gene3D" id="1.10.10.10">
    <property type="entry name" value="Winged helix-like DNA-binding domain superfamily/Winged helix DNA-binding domain"/>
    <property type="match status" value="1"/>
</dbReference>
<dbReference type="InterPro" id="IPR025420">
    <property type="entry name" value="DUF4143"/>
</dbReference>
<proteinExistence type="predicted"/>
<dbReference type="InterPro" id="IPR041682">
    <property type="entry name" value="AAA_14"/>
</dbReference>
<name>A0ABZ0RRS4_9BACT</name>
<evidence type="ECO:0000259" key="1">
    <source>
        <dbReference type="Pfam" id="PF13173"/>
    </source>
</evidence>
<dbReference type="GO" id="GO:0005524">
    <property type="term" value="F:ATP binding"/>
    <property type="evidence" value="ECO:0007669"/>
    <property type="project" value="UniProtKB-KW"/>
</dbReference>
<protein>
    <submittedName>
        <fullName evidence="3">ATP-binding protein</fullName>
    </submittedName>
</protein>
<dbReference type="PANTHER" id="PTHR43566">
    <property type="entry name" value="CONSERVED PROTEIN"/>
    <property type="match status" value="1"/>
</dbReference>
<keyword evidence="3" id="KW-0547">Nucleotide-binding</keyword>
<dbReference type="SUPFAM" id="SSF52540">
    <property type="entry name" value="P-loop containing nucleoside triphosphate hydrolases"/>
    <property type="match status" value="1"/>
</dbReference>
<evidence type="ECO:0000259" key="2">
    <source>
        <dbReference type="Pfam" id="PF13635"/>
    </source>
</evidence>
<organism evidence="3 4">
    <name type="scientific">Coraliomargarita algicola</name>
    <dbReference type="NCBI Taxonomy" id="3092156"/>
    <lineage>
        <taxon>Bacteria</taxon>
        <taxon>Pseudomonadati</taxon>
        <taxon>Verrucomicrobiota</taxon>
        <taxon>Opitutia</taxon>
        <taxon>Puniceicoccales</taxon>
        <taxon>Coraliomargaritaceae</taxon>
        <taxon>Coraliomargarita</taxon>
    </lineage>
</organism>
<evidence type="ECO:0000313" key="4">
    <source>
        <dbReference type="Proteomes" id="UP001324993"/>
    </source>
</evidence>
<dbReference type="EMBL" id="CP138858">
    <property type="protein sequence ID" value="WPJ97873.1"/>
    <property type="molecule type" value="Genomic_DNA"/>
</dbReference>
<keyword evidence="4" id="KW-1185">Reference proteome</keyword>
<dbReference type="InterPro" id="IPR036388">
    <property type="entry name" value="WH-like_DNA-bd_sf"/>
</dbReference>
<accession>A0ABZ0RRS4</accession>
<dbReference type="Pfam" id="PF13635">
    <property type="entry name" value="DUF4143"/>
    <property type="match status" value="1"/>
</dbReference>
<gene>
    <name evidence="3" type="ORF">SH580_09135</name>
</gene>
<dbReference type="PANTHER" id="PTHR43566:SF2">
    <property type="entry name" value="DUF4143 DOMAIN-CONTAINING PROTEIN"/>
    <property type="match status" value="1"/>
</dbReference>
<dbReference type="Proteomes" id="UP001324993">
    <property type="component" value="Chromosome"/>
</dbReference>
<feature type="domain" description="DUF4143" evidence="2">
    <location>
        <begin position="170"/>
        <end position="327"/>
    </location>
</feature>
<reference evidence="3 4" key="1">
    <citation type="submission" date="2023-11" db="EMBL/GenBank/DDBJ databases">
        <title>Coraliomargarita sp. nov., isolated from marine algae.</title>
        <authorList>
            <person name="Lee J.K."/>
            <person name="Baek J.H."/>
            <person name="Kim J.M."/>
            <person name="Choi D.G."/>
            <person name="Jeon C.O."/>
        </authorList>
    </citation>
    <scope>NUCLEOTIDE SEQUENCE [LARGE SCALE GENOMIC DNA]</scope>
    <source>
        <strain evidence="3 4">J2-16</strain>
    </source>
</reference>
<keyword evidence="3" id="KW-0067">ATP-binding</keyword>
<dbReference type="SUPFAM" id="SSF46785">
    <property type="entry name" value="Winged helix' DNA-binding domain"/>
    <property type="match status" value="1"/>
</dbReference>
<sequence length="380" mass="42798">MIQRGHILEIKRKLSQFPAVVILGPRQCGKTTLAQDLGGRYYDMETEGSSARLDAEWNEAAAGEELTIIDEAQEVPEIFKRLRGTIDADRKRNGRYLLLGSVSPSLISGVSESLAGRVAFVEMSPLSLCEPTGQTMDSLWLYGGYPDGGVLDPSLFPAWQNSYLTALTTSDLPKWGMTASAQMTRRLLQMLAAHHGQPLNASQIGQALGIDHKTVQRYIDFLEGAFLLRNLPPYYANIKKRLVKRPRIYIRDSGLLHALMRIQDMDMLYGQPWLGQSWEGFIIEQTLTVLSMKNKTATPYYFRSSDGYELDLVLDWGVERWAIEIKLTSNPSKQEIDRLNKVADMVGATQRILLCRIEEAFGNETLTVTHPEKWLQQLSS</sequence>
<dbReference type="InterPro" id="IPR036390">
    <property type="entry name" value="WH_DNA-bd_sf"/>
</dbReference>
<dbReference type="RefSeq" id="WP_319834690.1">
    <property type="nucleotide sequence ID" value="NZ_CP138858.1"/>
</dbReference>
<feature type="domain" description="AAA" evidence="1">
    <location>
        <begin position="17"/>
        <end position="130"/>
    </location>
</feature>